<gene>
    <name evidence="1" type="ORF">PCL_07428</name>
</gene>
<name>A0A2U3DSB1_PURLI</name>
<dbReference type="Proteomes" id="UP000245956">
    <property type="component" value="Unassembled WGS sequence"/>
</dbReference>
<reference evidence="1 2" key="1">
    <citation type="journal article" date="2016" name="Front. Microbiol.">
        <title>Genome and transcriptome sequences reveal the specific parasitism of the nematophagous Purpureocillium lilacinum 36-1.</title>
        <authorList>
            <person name="Xie J."/>
            <person name="Li S."/>
            <person name="Mo C."/>
            <person name="Xiao X."/>
            <person name="Peng D."/>
            <person name="Wang G."/>
            <person name="Xiao Y."/>
        </authorList>
    </citation>
    <scope>NUCLEOTIDE SEQUENCE [LARGE SCALE GENOMIC DNA]</scope>
    <source>
        <strain evidence="1 2">36-1</strain>
    </source>
</reference>
<comment type="caution">
    <text evidence="1">The sequence shown here is derived from an EMBL/GenBank/DDBJ whole genome shotgun (WGS) entry which is preliminary data.</text>
</comment>
<evidence type="ECO:0000313" key="2">
    <source>
        <dbReference type="Proteomes" id="UP000245956"/>
    </source>
</evidence>
<accession>A0A2U3DSB1</accession>
<evidence type="ECO:0000313" key="1">
    <source>
        <dbReference type="EMBL" id="PWI65129.1"/>
    </source>
</evidence>
<organism evidence="1 2">
    <name type="scientific">Purpureocillium lilacinum</name>
    <name type="common">Paecilomyces lilacinus</name>
    <dbReference type="NCBI Taxonomy" id="33203"/>
    <lineage>
        <taxon>Eukaryota</taxon>
        <taxon>Fungi</taxon>
        <taxon>Dikarya</taxon>
        <taxon>Ascomycota</taxon>
        <taxon>Pezizomycotina</taxon>
        <taxon>Sordariomycetes</taxon>
        <taxon>Hypocreomycetidae</taxon>
        <taxon>Hypocreales</taxon>
        <taxon>Ophiocordycipitaceae</taxon>
        <taxon>Purpureocillium</taxon>
    </lineage>
</organism>
<dbReference type="AlphaFoldDB" id="A0A2U3DSB1"/>
<proteinExistence type="predicted"/>
<dbReference type="EMBL" id="LCWV01000038">
    <property type="protein sequence ID" value="PWI65129.1"/>
    <property type="molecule type" value="Genomic_DNA"/>
</dbReference>
<protein>
    <submittedName>
        <fullName evidence="1">Uncharacterized protein</fullName>
    </submittedName>
</protein>
<sequence length="337" mass="37795">MKAPAQATGHGIAKDLHGQRMDRNCACSVNHIPVRTVTQKVPLWRLMAYASLAWVSDPAWVPVVSFAPRTPGTQRAFVQNVQGSNAAEIGRELDRLSIMNGLPTFLARLANVEGLCSSQPRPGGYPSAGFFFAGFTPPSIDNLARRLDAIERWQGQQPRPLAKPCSKDLAWQLDASFSRMPGTPLDEPKASLVRAQEYSLDDVERTLRFFNAEQNPRMDTSEETDLCTRVQMVCFAAGRRGFKLNWFPNTDSDIMTLACTLQRPPYIATQPPLFLGERGRTQSRCCSCHRGGQDRDNAGHHTIISRVARKPWAWLRRFRLWSRRSPSLRDDSSTIVD</sequence>